<proteinExistence type="predicted"/>
<organism evidence="2 3">
    <name type="scientific">Panicum hallii var. hallii</name>
    <dbReference type="NCBI Taxonomy" id="1504633"/>
    <lineage>
        <taxon>Eukaryota</taxon>
        <taxon>Viridiplantae</taxon>
        <taxon>Streptophyta</taxon>
        <taxon>Embryophyta</taxon>
        <taxon>Tracheophyta</taxon>
        <taxon>Spermatophyta</taxon>
        <taxon>Magnoliopsida</taxon>
        <taxon>Liliopsida</taxon>
        <taxon>Poales</taxon>
        <taxon>Poaceae</taxon>
        <taxon>PACMAD clade</taxon>
        <taxon>Panicoideae</taxon>
        <taxon>Panicodae</taxon>
        <taxon>Paniceae</taxon>
        <taxon>Panicinae</taxon>
        <taxon>Panicum</taxon>
        <taxon>Panicum sect. Panicum</taxon>
    </lineage>
</organism>
<name>A0A2T7DAG1_9POAL</name>
<dbReference type="Gramene" id="PUZ52564">
    <property type="protein sequence ID" value="PUZ52564"/>
    <property type="gene ID" value="GQ55_6G281000"/>
</dbReference>
<feature type="compositionally biased region" description="Low complexity" evidence="1">
    <location>
        <begin position="1"/>
        <end position="14"/>
    </location>
</feature>
<keyword evidence="3" id="KW-1185">Reference proteome</keyword>
<reference evidence="2 3" key="1">
    <citation type="submission" date="2018-04" db="EMBL/GenBank/DDBJ databases">
        <title>WGS assembly of Panicum hallii var. hallii HAL2.</title>
        <authorList>
            <person name="Lovell J."/>
            <person name="Jenkins J."/>
            <person name="Lowry D."/>
            <person name="Mamidi S."/>
            <person name="Sreedasyam A."/>
            <person name="Weng X."/>
            <person name="Barry K."/>
            <person name="Bonette J."/>
            <person name="Campitelli B."/>
            <person name="Daum C."/>
            <person name="Gordon S."/>
            <person name="Gould B."/>
            <person name="Lipzen A."/>
            <person name="MacQueen A."/>
            <person name="Palacio-Mejia J."/>
            <person name="Plott C."/>
            <person name="Shakirov E."/>
            <person name="Shu S."/>
            <person name="Yoshinaga Y."/>
            <person name="Zane M."/>
            <person name="Rokhsar D."/>
            <person name="Grimwood J."/>
            <person name="Schmutz J."/>
            <person name="Juenger T."/>
        </authorList>
    </citation>
    <scope>NUCLEOTIDE SEQUENCE [LARGE SCALE GENOMIC DNA]</scope>
    <source>
        <strain evidence="3">cv. HAL2</strain>
    </source>
</reference>
<protein>
    <submittedName>
        <fullName evidence="2">Uncharacterized protein</fullName>
    </submittedName>
</protein>
<dbReference type="AlphaFoldDB" id="A0A2T7DAG1"/>
<dbReference type="Proteomes" id="UP000244336">
    <property type="component" value="Chromosome 6"/>
</dbReference>
<feature type="region of interest" description="Disordered" evidence="1">
    <location>
        <begin position="1"/>
        <end position="20"/>
    </location>
</feature>
<evidence type="ECO:0000256" key="1">
    <source>
        <dbReference type="SAM" id="MobiDB-lite"/>
    </source>
</evidence>
<evidence type="ECO:0000313" key="3">
    <source>
        <dbReference type="Proteomes" id="UP000244336"/>
    </source>
</evidence>
<sequence>MRSSERSSVSARSQRAFREPPAPLSPAFSLSRVGSRRPRIILALSLAWLPHDHGCLRPGVVLQCCRRTDGRSSQTKLQSAELRTDRAGVRCFSSESQLKASPCICCPWGRSAAIDTWREALTGRSACAAAACIGLLDSQLG</sequence>
<gene>
    <name evidence="2" type="ORF">GQ55_6G281000</name>
</gene>
<evidence type="ECO:0000313" key="2">
    <source>
        <dbReference type="EMBL" id="PUZ52564.1"/>
    </source>
</evidence>
<dbReference type="EMBL" id="CM009754">
    <property type="protein sequence ID" value="PUZ52564.1"/>
    <property type="molecule type" value="Genomic_DNA"/>
</dbReference>
<accession>A0A2T7DAG1</accession>